<proteinExistence type="predicted"/>
<dbReference type="SUPFAM" id="SSF46894">
    <property type="entry name" value="C-terminal effector domain of the bipartite response regulators"/>
    <property type="match status" value="1"/>
</dbReference>
<evidence type="ECO:0000259" key="1">
    <source>
        <dbReference type="SMART" id="SM00421"/>
    </source>
</evidence>
<dbReference type="Gene3D" id="1.10.10.10">
    <property type="entry name" value="Winged helix-like DNA-binding domain superfamily/Winged helix DNA-binding domain"/>
    <property type="match status" value="1"/>
</dbReference>
<gene>
    <name evidence="2" type="ORF">FXB40_06775</name>
</gene>
<comment type="caution">
    <text evidence="2">The sequence shown here is derived from an EMBL/GenBank/DDBJ whole genome shotgun (WGS) entry which is preliminary data.</text>
</comment>
<evidence type="ECO:0000313" key="3">
    <source>
        <dbReference type="Proteomes" id="UP000324758"/>
    </source>
</evidence>
<organism evidence="2 3">
    <name type="scientific">Bradyrhizobium rifense</name>
    <dbReference type="NCBI Taxonomy" id="515499"/>
    <lineage>
        <taxon>Bacteria</taxon>
        <taxon>Pseudomonadati</taxon>
        <taxon>Pseudomonadota</taxon>
        <taxon>Alphaproteobacteria</taxon>
        <taxon>Hyphomicrobiales</taxon>
        <taxon>Nitrobacteraceae</taxon>
        <taxon>Bradyrhizobium</taxon>
    </lineage>
</organism>
<dbReference type="InterPro" id="IPR016032">
    <property type="entry name" value="Sig_transdc_resp-reg_C-effctor"/>
</dbReference>
<dbReference type="InterPro" id="IPR036388">
    <property type="entry name" value="WH-like_DNA-bd_sf"/>
</dbReference>
<dbReference type="GO" id="GO:0003677">
    <property type="term" value="F:DNA binding"/>
    <property type="evidence" value="ECO:0007669"/>
    <property type="project" value="InterPro"/>
</dbReference>
<dbReference type="AlphaFoldDB" id="A0A5D3KLW6"/>
<dbReference type="SMART" id="SM00421">
    <property type="entry name" value="HTH_LUXR"/>
    <property type="match status" value="1"/>
</dbReference>
<dbReference type="InterPro" id="IPR000792">
    <property type="entry name" value="Tscrpt_reg_LuxR_C"/>
</dbReference>
<dbReference type="OrthoDB" id="5497412at2"/>
<dbReference type="RefSeq" id="WP_148771426.1">
    <property type="nucleotide sequence ID" value="NZ_VSSS01000013.1"/>
</dbReference>
<sequence>MHRPRKLPDLVESIYDAGLDPSLWNEVVVGIRDFVGGQACGLFSKDSISKFGVTHYYCGADPHYIQLYSETHSKFDPLTILPPHGQIVSIPDLVNFDEYRRGRFYQEWMRPQGSHDAANVVLEKSNANCPVMMTVLSGRRMVDAGMKHRMSLIVPHASRALLVNRAISSQLTLATALADVLDNLSSGIFLLDSSCHVVHANASGYALLEADDVVRIVAGQLVTSGTEANQTLREAFAARGDAASLLAGGHAIPLLSHKGERYVAHILPLSSVLRNGSERSSDAVGALLLRKVTLGGQSYGELIARTFDLTPAELRVFLSIVEVGGVPETSIALGIAETTVKTHLHRVFAKTGTARQADLVKLAAGFSNPLVN</sequence>
<dbReference type="GO" id="GO:0006355">
    <property type="term" value="P:regulation of DNA-templated transcription"/>
    <property type="evidence" value="ECO:0007669"/>
    <property type="project" value="InterPro"/>
</dbReference>
<dbReference type="EMBL" id="VSSS01000013">
    <property type="protein sequence ID" value="TYL98174.1"/>
    <property type="molecule type" value="Genomic_DNA"/>
</dbReference>
<feature type="domain" description="HTH luxR-type" evidence="1">
    <location>
        <begin position="306"/>
        <end position="363"/>
    </location>
</feature>
<reference evidence="2 3" key="1">
    <citation type="submission" date="2019-08" db="EMBL/GenBank/DDBJ databases">
        <title>Bradyrhizobium hipponensis sp. nov., a rhizobium isolated from a Lupinus angustifolius root nodule in Tunisia.</title>
        <authorList>
            <person name="Off K."/>
            <person name="Rejili M."/>
            <person name="Mars M."/>
            <person name="Brachmann A."/>
            <person name="Marin M."/>
        </authorList>
    </citation>
    <scope>NUCLEOTIDE SEQUENCE [LARGE SCALE GENOMIC DNA]</scope>
    <source>
        <strain evidence="2 3">CTAW71</strain>
    </source>
</reference>
<name>A0A5D3KLW6_9BRAD</name>
<accession>A0A5D3KLW6</accession>
<keyword evidence="3" id="KW-1185">Reference proteome</keyword>
<evidence type="ECO:0000313" key="2">
    <source>
        <dbReference type="EMBL" id="TYL98174.1"/>
    </source>
</evidence>
<dbReference type="Proteomes" id="UP000324758">
    <property type="component" value="Unassembled WGS sequence"/>
</dbReference>
<protein>
    <submittedName>
        <fullName evidence="2">Helix-turn-helix transcriptional regulator</fullName>
    </submittedName>
</protein>